<dbReference type="CDD" id="cd05403">
    <property type="entry name" value="NT_KNTase_like"/>
    <property type="match status" value="1"/>
</dbReference>
<dbReference type="EMBL" id="JANUBF010000033">
    <property type="protein sequence ID" value="MCS4038014.1"/>
    <property type="molecule type" value="Genomic_DNA"/>
</dbReference>
<dbReference type="InterPro" id="IPR043519">
    <property type="entry name" value="NT_sf"/>
</dbReference>
<evidence type="ECO:0000256" key="1">
    <source>
        <dbReference type="SAM" id="MobiDB-lite"/>
    </source>
</evidence>
<dbReference type="InterPro" id="IPR002934">
    <property type="entry name" value="Polymerase_NTP_transf_dom"/>
</dbReference>
<dbReference type="PANTHER" id="PTHR33933:SF1">
    <property type="entry name" value="PROTEIN ADENYLYLTRANSFERASE MNTA-RELATED"/>
    <property type="match status" value="1"/>
</dbReference>
<dbReference type="Gene3D" id="3.30.460.10">
    <property type="entry name" value="Beta Polymerase, domain 2"/>
    <property type="match status" value="1"/>
</dbReference>
<proteinExistence type="predicted"/>
<feature type="region of interest" description="Disordered" evidence="1">
    <location>
        <begin position="19"/>
        <end position="41"/>
    </location>
</feature>
<dbReference type="GO" id="GO:0016779">
    <property type="term" value="F:nucleotidyltransferase activity"/>
    <property type="evidence" value="ECO:0007669"/>
    <property type="project" value="InterPro"/>
</dbReference>
<dbReference type="Pfam" id="PF01909">
    <property type="entry name" value="NTP_transf_2"/>
    <property type="match status" value="1"/>
</dbReference>
<dbReference type="InterPro" id="IPR052548">
    <property type="entry name" value="Type_VII_TA_antitoxin"/>
</dbReference>
<dbReference type="Proteomes" id="UP001155040">
    <property type="component" value="Unassembled WGS sequence"/>
</dbReference>
<evidence type="ECO:0000313" key="3">
    <source>
        <dbReference type="EMBL" id="MCS4038014.1"/>
    </source>
</evidence>
<feature type="domain" description="Polymerase nucleotidyl transferase" evidence="2">
    <location>
        <begin position="117"/>
        <end position="159"/>
    </location>
</feature>
<dbReference type="RefSeq" id="WP_259078570.1">
    <property type="nucleotide sequence ID" value="NZ_JANTZC010000028.1"/>
</dbReference>
<dbReference type="PANTHER" id="PTHR33933">
    <property type="entry name" value="NUCLEOTIDYLTRANSFERASE"/>
    <property type="match status" value="1"/>
</dbReference>
<comment type="caution">
    <text evidence="3">The sequence shown here is derived from an EMBL/GenBank/DDBJ whole genome shotgun (WGS) entry which is preliminary data.</text>
</comment>
<evidence type="ECO:0000313" key="4">
    <source>
        <dbReference type="Proteomes" id="UP001155040"/>
    </source>
</evidence>
<protein>
    <submittedName>
        <fullName evidence="3">Nucleotidyltransferase</fullName>
    </submittedName>
</protein>
<accession>A0A9X2UPY3</accession>
<name>A0A9X2UPY3_9BACT</name>
<reference evidence="3" key="1">
    <citation type="submission" date="2022-08" db="EMBL/GenBank/DDBJ databases">
        <title>Genomic Encyclopedia of Type Strains, Phase V (KMG-V): Genome sequencing to study the core and pangenomes of soil and plant-associated prokaryotes.</title>
        <authorList>
            <person name="Whitman W."/>
        </authorList>
    </citation>
    <scope>NUCLEOTIDE SEQUENCE</scope>
    <source>
        <strain evidence="3">SP3012</strain>
    </source>
</reference>
<feature type="compositionally biased region" description="Basic and acidic residues" evidence="1">
    <location>
        <begin position="30"/>
        <end position="39"/>
    </location>
</feature>
<organism evidence="3 4">
    <name type="scientific">Salinibacter ruber</name>
    <dbReference type="NCBI Taxonomy" id="146919"/>
    <lineage>
        <taxon>Bacteria</taxon>
        <taxon>Pseudomonadati</taxon>
        <taxon>Rhodothermota</taxon>
        <taxon>Rhodothermia</taxon>
        <taxon>Rhodothermales</taxon>
        <taxon>Salinibacteraceae</taxon>
        <taxon>Salinibacter</taxon>
    </lineage>
</organism>
<dbReference type="AlphaFoldDB" id="A0A9X2UPY3"/>
<dbReference type="SUPFAM" id="SSF81301">
    <property type="entry name" value="Nucleotidyltransferase"/>
    <property type="match status" value="1"/>
</dbReference>
<sequence>MRGLKRQFCQSMELRRRIHENWPRGPASPRRTDTRDKPGSDMVAAHSYSTLKGPFRAFLSFLSEAERLRVLRVCPLYDWLNASVGTALRQTSHSKRLGVMQKAAVPVSDDLKGTLRWTTESLREIYGSRLKRLILFGSQARGDARPESDVDLLVVLEGPITSIEEAKRTSRVGTQAAAYRDTALSFVHMSEEEFARGRSPLVWSVREDGIDLLELFSESATPEPASSSESDRNR</sequence>
<evidence type="ECO:0000259" key="2">
    <source>
        <dbReference type="Pfam" id="PF01909"/>
    </source>
</evidence>
<gene>
    <name evidence="3" type="ORF">GGQ01_003103</name>
</gene>